<dbReference type="PANTHER" id="PTHR43877:SF1">
    <property type="entry name" value="ACETYLTRANSFERASE"/>
    <property type="match status" value="1"/>
</dbReference>
<dbReference type="CDD" id="cd04301">
    <property type="entry name" value="NAT_SF"/>
    <property type="match status" value="1"/>
</dbReference>
<reference evidence="4 5" key="1">
    <citation type="submission" date="2015-03" db="EMBL/GenBank/DDBJ databases">
        <title>Draft genome sequence of Elstera litoralis.</title>
        <authorList>
            <person name="Rahalkar M.C."/>
            <person name="Dhakephalkar P.K."/>
            <person name="Pore S.D."/>
            <person name="Arora P."/>
            <person name="Kapse N.G."/>
            <person name="Pandit P.S."/>
        </authorList>
    </citation>
    <scope>NUCLEOTIDE SEQUENCE [LARGE SCALE GENOMIC DNA]</scope>
    <source>
        <strain evidence="4 5">Dia-1</strain>
    </source>
</reference>
<dbReference type="PROSITE" id="PS51186">
    <property type="entry name" value="GNAT"/>
    <property type="match status" value="1"/>
</dbReference>
<keyword evidence="5" id="KW-1185">Reference proteome</keyword>
<protein>
    <recommendedName>
        <fullName evidence="3">N-acetyltransferase domain-containing protein</fullName>
    </recommendedName>
</protein>
<feature type="non-terminal residue" evidence="4">
    <location>
        <position position="114"/>
    </location>
</feature>
<dbReference type="InterPro" id="IPR050832">
    <property type="entry name" value="Bact_Acetyltransf"/>
</dbReference>
<dbReference type="GO" id="GO:0016747">
    <property type="term" value="F:acyltransferase activity, transferring groups other than amino-acyl groups"/>
    <property type="evidence" value="ECO:0007669"/>
    <property type="project" value="InterPro"/>
</dbReference>
<dbReference type="PANTHER" id="PTHR43877">
    <property type="entry name" value="AMINOALKYLPHOSPHONATE N-ACETYLTRANSFERASE-RELATED-RELATED"/>
    <property type="match status" value="1"/>
</dbReference>
<sequence>MKIRRAELRDYPVLADLYLEVRRETFSWVPAESFKFEDFHRDTQGELVWLAESGAQPVGFASVYLQSAFLHSLYIDRKAQGRGIGSALLAHVIRTTRGRMTLKCLTFNRLAQAF</sequence>
<evidence type="ECO:0000313" key="4">
    <source>
        <dbReference type="EMBL" id="KJV07374.1"/>
    </source>
</evidence>
<dbReference type="SUPFAM" id="SSF55729">
    <property type="entry name" value="Acyl-CoA N-acyltransferases (Nat)"/>
    <property type="match status" value="1"/>
</dbReference>
<accession>A0A0F3IP57</accession>
<keyword evidence="1" id="KW-0808">Transferase</keyword>
<dbReference type="EMBL" id="LAJY01000831">
    <property type="protein sequence ID" value="KJV07374.1"/>
    <property type="molecule type" value="Genomic_DNA"/>
</dbReference>
<dbReference type="AlphaFoldDB" id="A0A0F3IP57"/>
<evidence type="ECO:0000256" key="1">
    <source>
        <dbReference type="ARBA" id="ARBA00022679"/>
    </source>
</evidence>
<name>A0A0F3IP57_9PROT</name>
<evidence type="ECO:0000256" key="2">
    <source>
        <dbReference type="ARBA" id="ARBA00023315"/>
    </source>
</evidence>
<evidence type="ECO:0000313" key="5">
    <source>
        <dbReference type="Proteomes" id="UP000033774"/>
    </source>
</evidence>
<dbReference type="InterPro" id="IPR016181">
    <property type="entry name" value="Acyl_CoA_acyltransferase"/>
</dbReference>
<dbReference type="Gene3D" id="3.40.630.30">
    <property type="match status" value="1"/>
</dbReference>
<keyword evidence="2" id="KW-0012">Acyltransferase</keyword>
<gene>
    <name evidence="4" type="ORF">VZ95_20035</name>
</gene>
<feature type="domain" description="N-acetyltransferase" evidence="3">
    <location>
        <begin position="1"/>
        <end position="114"/>
    </location>
</feature>
<dbReference type="Proteomes" id="UP000033774">
    <property type="component" value="Unassembled WGS sequence"/>
</dbReference>
<comment type="caution">
    <text evidence="4">The sequence shown here is derived from an EMBL/GenBank/DDBJ whole genome shotgun (WGS) entry which is preliminary data.</text>
</comment>
<proteinExistence type="predicted"/>
<evidence type="ECO:0000259" key="3">
    <source>
        <dbReference type="PROSITE" id="PS51186"/>
    </source>
</evidence>
<dbReference type="Pfam" id="PF00583">
    <property type="entry name" value="Acetyltransf_1"/>
    <property type="match status" value="1"/>
</dbReference>
<organism evidence="4 5">
    <name type="scientific">Elstera litoralis</name>
    <dbReference type="NCBI Taxonomy" id="552518"/>
    <lineage>
        <taxon>Bacteria</taxon>
        <taxon>Pseudomonadati</taxon>
        <taxon>Pseudomonadota</taxon>
        <taxon>Alphaproteobacteria</taxon>
        <taxon>Rhodospirillales</taxon>
        <taxon>Rhodospirillaceae</taxon>
        <taxon>Elstera</taxon>
    </lineage>
</organism>
<dbReference type="InterPro" id="IPR000182">
    <property type="entry name" value="GNAT_dom"/>
</dbReference>